<dbReference type="Proteomes" id="UP000186940">
    <property type="component" value="Unassembled WGS sequence"/>
</dbReference>
<dbReference type="SUPFAM" id="SSF48081">
    <property type="entry name" value="Methyl-coenzyme M reductase alpha and beta chain C-terminal domain"/>
    <property type="match status" value="1"/>
</dbReference>
<dbReference type="InterPro" id="IPR022679">
    <property type="entry name" value="Me_CoM_Rdtase_bsu_C"/>
</dbReference>
<proteinExistence type="predicted"/>
<dbReference type="UniPathway" id="UPA00646">
    <property type="reaction ID" value="UER00699"/>
</dbReference>
<evidence type="ECO:0000259" key="8">
    <source>
        <dbReference type="Pfam" id="PF02241"/>
    </source>
</evidence>
<keyword evidence="11" id="KW-1185">Reference proteome</keyword>
<dbReference type="SUPFAM" id="SSF55088">
    <property type="entry name" value="Methyl-coenzyme M reductase subunits"/>
    <property type="match status" value="1"/>
</dbReference>
<feature type="domain" description="Methyl-coenzyme M reductase beta subunit C-terminal" evidence="8">
    <location>
        <begin position="206"/>
        <end position="454"/>
    </location>
</feature>
<evidence type="ECO:0000259" key="9">
    <source>
        <dbReference type="Pfam" id="PF02783"/>
    </source>
</evidence>
<dbReference type="STRING" id="1838285.SCAL_001724"/>
<dbReference type="InterPro" id="IPR015823">
    <property type="entry name" value="Me_CoM_Rdtase_asu_N_sub2"/>
</dbReference>
<name>A0A1F2P6Z9_9EURY</name>
<evidence type="ECO:0000313" key="11">
    <source>
        <dbReference type="Proteomes" id="UP000186940"/>
    </source>
</evidence>
<dbReference type="Pfam" id="PF02783">
    <property type="entry name" value="MCR_beta_N"/>
    <property type="match status" value="1"/>
</dbReference>
<gene>
    <name evidence="10" type="ORF">SCAL_001724</name>
</gene>
<dbReference type="AlphaFoldDB" id="A0A1F2P6Z9"/>
<dbReference type="Pfam" id="PF02241">
    <property type="entry name" value="MCR_beta"/>
    <property type="match status" value="1"/>
</dbReference>
<dbReference type="GO" id="GO:0050524">
    <property type="term" value="F:coenzyme-B sulfoethylthiotransferase activity"/>
    <property type="evidence" value="ECO:0007669"/>
    <property type="project" value="UniProtKB-EC"/>
</dbReference>
<comment type="caution">
    <text evidence="10">The sequence shown here is derived from an EMBL/GenBank/DDBJ whole genome shotgun (WGS) entry which is preliminary data.</text>
</comment>
<dbReference type="EMBL" id="LYOS01000008">
    <property type="protein sequence ID" value="OFV67099.1"/>
    <property type="molecule type" value="Genomic_DNA"/>
</dbReference>
<keyword evidence="5" id="KW-0808">Transferase</keyword>
<accession>A0A1F2P6Z9</accession>
<comment type="pathway">
    <text evidence="2">One-carbon metabolism; methyl-coenzyme M reduction; methane from methyl-coenzyme M: step 1/1.</text>
</comment>
<evidence type="ECO:0000313" key="10">
    <source>
        <dbReference type="EMBL" id="OFV67099.1"/>
    </source>
</evidence>
<evidence type="ECO:0000256" key="7">
    <source>
        <dbReference type="ARBA" id="ARBA00047772"/>
    </source>
</evidence>
<comment type="subunit">
    <text evidence="3">MCR is a hexamer of two alpha, two beta, and two gamma chains, forming a dimer of heterotrimers.</text>
</comment>
<protein>
    <recommendedName>
        <fullName evidence="4">coenzyme-B sulfoethylthiotransferase</fullName>
        <ecNumber evidence="4">2.8.4.1</ecNumber>
    </recommendedName>
</protein>
<reference evidence="10" key="1">
    <citation type="submission" date="2016-05" db="EMBL/GenBank/DDBJ databases">
        <title>Microbial consortia oxidize butane by reversing methanogenesis.</title>
        <authorList>
            <person name="Laso-Perez R."/>
            <person name="Richter M."/>
            <person name="Wegener G."/>
            <person name="Musat F."/>
        </authorList>
    </citation>
    <scope>NUCLEOTIDE SEQUENCE [LARGE SCALE GENOMIC DNA]</scope>
    <source>
        <strain evidence="10">BOX2</strain>
    </source>
</reference>
<organism evidence="10 11">
    <name type="scientific">Candidatus Syntropharchaeum caldarium</name>
    <dbReference type="NCBI Taxonomy" id="1838285"/>
    <lineage>
        <taxon>Archaea</taxon>
        <taxon>Methanobacteriati</taxon>
        <taxon>Methanobacteriota</taxon>
        <taxon>Stenosarchaea group</taxon>
        <taxon>Methanomicrobia</taxon>
        <taxon>Methanosarcinales</taxon>
        <taxon>ANME-2 cluster</taxon>
        <taxon>Candidatus Syntropharchaeum</taxon>
    </lineage>
</organism>
<evidence type="ECO:0000256" key="5">
    <source>
        <dbReference type="ARBA" id="ARBA00022679"/>
    </source>
</evidence>
<dbReference type="PATRIC" id="fig|1838285.3.peg.1754"/>
<dbReference type="InterPro" id="IPR008924">
    <property type="entry name" value="Me_CoM_Rdtase_asu/bsu_C"/>
</dbReference>
<dbReference type="GO" id="GO:0015948">
    <property type="term" value="P:methanogenesis"/>
    <property type="evidence" value="ECO:0007669"/>
    <property type="project" value="UniProtKB-KW"/>
</dbReference>
<evidence type="ECO:0000256" key="1">
    <source>
        <dbReference type="ARBA" id="ARBA00001952"/>
    </source>
</evidence>
<dbReference type="InterPro" id="IPR009024">
    <property type="entry name" value="Me_CoM_Rdtase_Fd-like_fold"/>
</dbReference>
<dbReference type="SMR" id="A0A1F2P6Z9"/>
<evidence type="ECO:0000256" key="3">
    <source>
        <dbReference type="ARBA" id="ARBA00011155"/>
    </source>
</evidence>
<evidence type="ECO:0000256" key="2">
    <source>
        <dbReference type="ARBA" id="ARBA00005149"/>
    </source>
</evidence>
<comment type="cofactor">
    <cofactor evidence="1">
        <name>coenzyme F430</name>
        <dbReference type="ChEBI" id="CHEBI:60540"/>
    </cofactor>
</comment>
<dbReference type="EC" id="2.8.4.1" evidence="4"/>
<feature type="domain" description="Methyl-coenzyme M reductase beta subunit N-terminal" evidence="9">
    <location>
        <begin position="20"/>
        <end position="204"/>
    </location>
</feature>
<evidence type="ECO:0000256" key="4">
    <source>
        <dbReference type="ARBA" id="ARBA00013271"/>
    </source>
</evidence>
<sequence length="461" mass="49822">MFLYAQVKTGKEVTYLVNNDVIDIYADDGKVLEENIPLEALNPYKNQAILDILQTIRRTALVDISALETTLKKGEVGGTMNVGSECHIPGRELDLPLMDRIEEIREKVKKMLELTPNDDTLVEVVDSLMVIQIPSRSFAIATDSSQVYFKPAIALIGAICDIFELGPFDGPEMVKAAVLGRYPQMISPNGVMSAILSFPTTIEGAGNAYRSIKVNDIVALANKRTFDAAALGSVFEHGAAFESGNAMGAYRRYHLLGMAYQGFNADNMVWELLRDHGKGGRITDIIDDLVERALRDRVIEVEEKLPSGYTLYSTRDAARWNGYAAAGLMAAAIHNAGVMRSGQGAPSAMLFYNELLTSQTGLPGVDFGRALSTSVVYTFLTHNTYGGGEPGIFSAEHPATRGSRGFIIPCAAAAMCLDAGTMMFPAEATSGKMFKLREILPVFKDPVKKIAAAAAAVSGEV</sequence>
<keyword evidence="6" id="KW-0484">Methanogenesis</keyword>
<evidence type="ECO:0000256" key="6">
    <source>
        <dbReference type="ARBA" id="ARBA00022994"/>
    </source>
</evidence>
<dbReference type="Gene3D" id="3.30.70.470">
    <property type="match status" value="1"/>
</dbReference>
<comment type="catalytic activity">
    <reaction evidence="7">
        <text>coenzyme B + methyl-coenzyme M = methane + coenzyme M-coenzyme B heterodisulfide</text>
        <dbReference type="Rhea" id="RHEA:12532"/>
        <dbReference type="ChEBI" id="CHEBI:16183"/>
        <dbReference type="ChEBI" id="CHEBI:58286"/>
        <dbReference type="ChEBI" id="CHEBI:58411"/>
        <dbReference type="ChEBI" id="CHEBI:58596"/>
        <dbReference type="EC" id="2.8.4.1"/>
    </reaction>
    <physiologicalReaction direction="left-to-right" evidence="7">
        <dbReference type="Rhea" id="RHEA:12533"/>
    </physiologicalReaction>
</comment>
<dbReference type="InterPro" id="IPR022680">
    <property type="entry name" value="Me_CoM_Rdtase_bsu_N"/>
</dbReference>
<dbReference type="Gene3D" id="1.20.840.10">
    <property type="entry name" value="Methyl-coenzyme M reductase, alpha/beta subunit, C-terminal"/>
    <property type="match status" value="1"/>
</dbReference>